<dbReference type="EMBL" id="JAPFFF010000022">
    <property type="protein sequence ID" value="KAK8853683.1"/>
    <property type="molecule type" value="Genomic_DNA"/>
</dbReference>
<dbReference type="Proteomes" id="UP001470230">
    <property type="component" value="Unassembled WGS sequence"/>
</dbReference>
<sequence length="112" mass="13581">MDCCKLLRLFLLTVSLDFFILYITTRYLEIQSEKQFESSKILEAKKTHILAQIEEIQNKWYPLAHKYQQFGWDDMIRSSIKKRDEQIKKLEFQLEILEKQIAKAKIREIKIQ</sequence>
<accession>A0ABR2HVM5</accession>
<protein>
    <submittedName>
        <fullName evidence="2">Uncharacterized protein</fullName>
    </submittedName>
</protein>
<comment type="caution">
    <text evidence="2">The sequence shown here is derived from an EMBL/GenBank/DDBJ whole genome shotgun (WGS) entry which is preliminary data.</text>
</comment>
<evidence type="ECO:0000313" key="3">
    <source>
        <dbReference type="Proteomes" id="UP001470230"/>
    </source>
</evidence>
<keyword evidence="3" id="KW-1185">Reference proteome</keyword>
<evidence type="ECO:0000256" key="1">
    <source>
        <dbReference type="SAM" id="Coils"/>
    </source>
</evidence>
<proteinExistence type="predicted"/>
<feature type="coiled-coil region" evidence="1">
    <location>
        <begin position="80"/>
        <end position="107"/>
    </location>
</feature>
<reference evidence="2 3" key="1">
    <citation type="submission" date="2024-04" db="EMBL/GenBank/DDBJ databases">
        <title>Tritrichomonas musculus Genome.</title>
        <authorList>
            <person name="Alves-Ferreira E."/>
            <person name="Grigg M."/>
            <person name="Lorenzi H."/>
            <person name="Galac M."/>
        </authorList>
    </citation>
    <scope>NUCLEOTIDE SEQUENCE [LARGE SCALE GENOMIC DNA]</scope>
    <source>
        <strain evidence="2 3">EAF2021</strain>
    </source>
</reference>
<name>A0ABR2HVM5_9EUKA</name>
<organism evidence="2 3">
    <name type="scientific">Tritrichomonas musculus</name>
    <dbReference type="NCBI Taxonomy" id="1915356"/>
    <lineage>
        <taxon>Eukaryota</taxon>
        <taxon>Metamonada</taxon>
        <taxon>Parabasalia</taxon>
        <taxon>Tritrichomonadida</taxon>
        <taxon>Tritrichomonadidae</taxon>
        <taxon>Tritrichomonas</taxon>
    </lineage>
</organism>
<gene>
    <name evidence="2" type="ORF">M9Y10_017244</name>
</gene>
<evidence type="ECO:0000313" key="2">
    <source>
        <dbReference type="EMBL" id="KAK8853683.1"/>
    </source>
</evidence>
<keyword evidence="1" id="KW-0175">Coiled coil</keyword>